<evidence type="ECO:0000313" key="1">
    <source>
        <dbReference type="EMBL" id="KAG8011237.1"/>
    </source>
</evidence>
<name>A0ACB7FA07_NIBAL</name>
<comment type="caution">
    <text evidence="1">The sequence shown here is derived from an EMBL/GenBank/DDBJ whole genome shotgun (WGS) entry which is preliminary data.</text>
</comment>
<keyword evidence="2" id="KW-1185">Reference proteome</keyword>
<dbReference type="Proteomes" id="UP000805704">
    <property type="component" value="Chromosome 14"/>
</dbReference>
<sequence length="1595" mass="181796">MDSNKVWHWRIMHAKKYSISPEPFHYSNEIGLTFDVASNTQKKLDLDLLTNGVILEVCDFAKTVIKGKGRFITQILENNFDLRLENEQQRVDFTAQILHKVKDLIRKPPENKREVFMLFDKLSNLECTNNSNNGLHMACTEGKTGSFAVETDITDDSEEEDGFNYSQATSKEYMTENLSDFESDESKQKCSGQQAATELKVVLPFSFPYCEEIGLCFDNGSIQSLDIGLLTKGVMLELVHFTRVLTASYNRIILDVLEHNFELDLKDEQVKNQVLLKVSHLLKRRKQLGITGNKGEFKNEPFAFQTNTEGDHSDSYAQEESALDSDKQGHLKHPKYTDVPRESESSCLTTTDISSTLSIVNTIVNPPFESQPDKRGFCGDEEETQTPRSGLNKSDIEQEEMGIEHNMWKLRSKRVEQILSPLTKDFGQFNRSKRVGLEYNVGFGPKQNISVESLKDPLLLEIGTFAVAMNLSQKDFIMEILEYNFDLNLPSQHHRNIFASDIISRVRQLRSCGDAVKFSNEVFELPSPSINMTAQSVDGVSPELTSRSRMEEFDVSPVCPPDSHAETKEHISYRSGDLYPLCKEMGLNLHVNNNQPNKKLEINKLTNGAMTEVANFAEKLCGTFEQICLDILRHNLDFDLQRDSELAKNIFARISALKEQRNLSAFPKMCKNIKLMMNDMSTMENLDCPDNPNLNTCSVSSSQAAVIDQNVCSSADAKHRNDLDLNMWKLRANHIQQILHSMPHREYCPFYFYSRCRKLGIDFNVGSGIKQNLDPKFLTNGIMAELNSFATALLSAQKYFIIEILEHNFDLNFENELSRSAFGDQVMGKIQKWGMLKRRLIRRRSLMKKRFELPDVRCIDEPSYGKTLRCPKCYQDQKFHEDESDPCHMHQPRPHTMSDTVSADVKCTIQKRAKDASSVFSTAEKTIMDSLPHCKKIGLNLCIDKDLPKDKLDMHVLTNSVMMEVYQFAKRLCGTNNVLMNDVLKHNFNLGKESLDLNPAELFYRERSRNDGGPAWYDKVFDIQSYSSRPPGRISKARQEFALRRSERMEIIKERQLVLQTKQEKANMASGSGENPYPACTVIGLDLDMKEESGKKVKLDLKLLTRAVVFEIHKFATLEAVNYYPRILFDILDYNFDLSSQHYRRWEFSIATALKIQTMVKECCKKDDNTEDVDEIFKLPFIFDPETSQNVEKKQNIKCTHSSTDTATESNSSCVDIHTHFLTSANMLSSLPTVNSNVTSKIGNQPDERGFYGDEEQTQTPRNAPNDCDMEQEEVRTENYYTCPLGESDLESDEVSDSENTGKRNHLQNPQSFSPGSHIVSELESSCMGIHARFFTSINHQYDIEQEEIGTEHNMWKLRSNRVEQILFALTKDFSRFSWSKRVGLEYNVGFGPKQNIGVESLKDPLLLEIGTFAVAMNLSQKDFIMEILEYNFDLNLPSQHHRNIFASDIISRVGQLRSCGDAVKFSNEVFELPGLVASINMTAESECDVAPVCPPDSQAESKEHISCRSGDLYPLCKEIGLNLYVSNSQPNKKLEINKLTNGAMTELTNFAEKLCGTFEQICLDILRHNLDFDLQRDSEIAKNIFARISALKEK</sequence>
<feature type="non-terminal residue" evidence="1">
    <location>
        <position position="1595"/>
    </location>
</feature>
<reference evidence="1" key="1">
    <citation type="submission" date="2020-04" db="EMBL/GenBank/DDBJ databases">
        <title>A chromosome-scale assembly and high-density genetic map of the yellow drum (Nibea albiflora) genome.</title>
        <authorList>
            <person name="Xu D."/>
            <person name="Zhang W."/>
            <person name="Chen R."/>
            <person name="Tan P."/>
            <person name="Wang L."/>
            <person name="Song H."/>
            <person name="Tian L."/>
            <person name="Zhu Q."/>
            <person name="Wang B."/>
        </authorList>
    </citation>
    <scope>NUCLEOTIDE SEQUENCE</scope>
    <source>
        <strain evidence="1">ZJHYS-2018</strain>
    </source>
</reference>
<dbReference type="EMBL" id="CM024802">
    <property type="protein sequence ID" value="KAG8011237.1"/>
    <property type="molecule type" value="Genomic_DNA"/>
</dbReference>
<organism evidence="1 2">
    <name type="scientific">Nibea albiflora</name>
    <name type="common">Yellow drum</name>
    <name type="synonym">Corvina albiflora</name>
    <dbReference type="NCBI Taxonomy" id="240163"/>
    <lineage>
        <taxon>Eukaryota</taxon>
        <taxon>Metazoa</taxon>
        <taxon>Chordata</taxon>
        <taxon>Craniata</taxon>
        <taxon>Vertebrata</taxon>
        <taxon>Euteleostomi</taxon>
        <taxon>Actinopterygii</taxon>
        <taxon>Neopterygii</taxon>
        <taxon>Teleostei</taxon>
        <taxon>Neoteleostei</taxon>
        <taxon>Acanthomorphata</taxon>
        <taxon>Eupercaria</taxon>
        <taxon>Sciaenidae</taxon>
        <taxon>Nibea</taxon>
    </lineage>
</organism>
<gene>
    <name evidence="1" type="ORF">GBF38_005941</name>
</gene>
<proteinExistence type="predicted"/>
<evidence type="ECO:0000313" key="2">
    <source>
        <dbReference type="Proteomes" id="UP000805704"/>
    </source>
</evidence>
<protein>
    <submittedName>
        <fullName evidence="1">Uncharacterized protein</fullName>
    </submittedName>
</protein>
<accession>A0ACB7FA07</accession>